<keyword evidence="3" id="KW-1185">Reference proteome</keyword>
<evidence type="ECO:0000313" key="3">
    <source>
        <dbReference type="Proteomes" id="UP000184196"/>
    </source>
</evidence>
<dbReference type="AlphaFoldDB" id="A0A1M4Z884"/>
<gene>
    <name evidence="2" type="ORF">SAMN02745218_01536</name>
</gene>
<dbReference type="EMBL" id="FQUW01000016">
    <property type="protein sequence ID" value="SHF14231.1"/>
    <property type="molecule type" value="Genomic_DNA"/>
</dbReference>
<keyword evidence="1" id="KW-1133">Transmembrane helix</keyword>
<keyword evidence="1" id="KW-0812">Transmembrane</keyword>
<sequence length="87" mass="9540">MELKLIFLICLGLLGLFLMGGVLYRFFKLSLKLVLCILVGGILLLLFNTILGQLGLKIAVNPVTLLTAGLLQVPGVLLLILLHYFFV</sequence>
<dbReference type="InterPro" id="IPR010001">
    <property type="entry name" value="BofA"/>
</dbReference>
<feature type="transmembrane region" description="Helical" evidence="1">
    <location>
        <begin position="63"/>
        <end position="86"/>
    </location>
</feature>
<dbReference type="Proteomes" id="UP000184196">
    <property type="component" value="Unassembled WGS sequence"/>
</dbReference>
<protein>
    <submittedName>
        <fullName evidence="2">Inhibitor of the pro-sigma K processing machinery</fullName>
    </submittedName>
</protein>
<keyword evidence="1" id="KW-0472">Membrane</keyword>
<name>A0A1M4Z884_9FIRM</name>
<organism evidence="2 3">
    <name type="scientific">Desulfofundulus australicus DSM 11792</name>
    <dbReference type="NCBI Taxonomy" id="1121425"/>
    <lineage>
        <taxon>Bacteria</taxon>
        <taxon>Bacillati</taxon>
        <taxon>Bacillota</taxon>
        <taxon>Clostridia</taxon>
        <taxon>Eubacteriales</taxon>
        <taxon>Peptococcaceae</taxon>
        <taxon>Desulfofundulus</taxon>
    </lineage>
</organism>
<feature type="transmembrane region" description="Helical" evidence="1">
    <location>
        <begin position="6"/>
        <end position="26"/>
    </location>
</feature>
<accession>A0A1M4Z884</accession>
<proteinExistence type="predicted"/>
<evidence type="ECO:0000256" key="1">
    <source>
        <dbReference type="SAM" id="Phobius"/>
    </source>
</evidence>
<reference evidence="3" key="1">
    <citation type="submission" date="2016-11" db="EMBL/GenBank/DDBJ databases">
        <authorList>
            <person name="Varghese N."/>
            <person name="Submissions S."/>
        </authorList>
    </citation>
    <scope>NUCLEOTIDE SEQUENCE [LARGE SCALE GENOMIC DNA]</scope>
    <source>
        <strain evidence="3">DSM 11792</strain>
    </source>
</reference>
<evidence type="ECO:0000313" key="2">
    <source>
        <dbReference type="EMBL" id="SHF14231.1"/>
    </source>
</evidence>
<dbReference type="Pfam" id="PF07441">
    <property type="entry name" value="BofA"/>
    <property type="match status" value="1"/>
</dbReference>
<feature type="transmembrane region" description="Helical" evidence="1">
    <location>
        <begin position="33"/>
        <end position="51"/>
    </location>
</feature>
<dbReference type="RefSeq" id="WP_073164744.1">
    <property type="nucleotide sequence ID" value="NZ_FQUW01000016.1"/>
</dbReference>